<dbReference type="GO" id="GO:0005634">
    <property type="term" value="C:nucleus"/>
    <property type="evidence" value="ECO:0007669"/>
    <property type="project" value="UniProtKB-SubCell"/>
</dbReference>
<keyword evidence="6" id="KW-0378">Hydrolase</keyword>
<keyword evidence="4" id="KW-0540">Nuclease</keyword>
<keyword evidence="7" id="KW-0539">Nucleus</keyword>
<feature type="chain" id="PRO_5034978680" evidence="8">
    <location>
        <begin position="33"/>
        <end position="302"/>
    </location>
</feature>
<evidence type="ECO:0000256" key="4">
    <source>
        <dbReference type="ARBA" id="ARBA00022722"/>
    </source>
</evidence>
<evidence type="ECO:0000256" key="3">
    <source>
        <dbReference type="ARBA" id="ARBA00006958"/>
    </source>
</evidence>
<dbReference type="GO" id="GO:0004518">
    <property type="term" value="F:nuclease activity"/>
    <property type="evidence" value="ECO:0007669"/>
    <property type="project" value="UniProtKB-KW"/>
</dbReference>
<dbReference type="Pfam" id="PF13359">
    <property type="entry name" value="DDE_Tnp_4"/>
    <property type="match status" value="1"/>
</dbReference>
<reference evidence="10" key="1">
    <citation type="submission" date="2021-05" db="EMBL/GenBank/DDBJ databases">
        <authorList>
            <person name="Alioto T."/>
            <person name="Alioto T."/>
            <person name="Gomez Garrido J."/>
        </authorList>
    </citation>
    <scope>NUCLEOTIDE SEQUENCE</scope>
</reference>
<proteinExistence type="inferred from homology"/>
<feature type="domain" description="DDE Tnp4" evidence="9">
    <location>
        <begin position="54"/>
        <end position="219"/>
    </location>
</feature>
<evidence type="ECO:0000256" key="2">
    <source>
        <dbReference type="ARBA" id="ARBA00004123"/>
    </source>
</evidence>
<protein>
    <submittedName>
        <fullName evidence="10">Nuclease HARBI1</fullName>
    </submittedName>
</protein>
<sequence length="302" mass="35071">MDHQEAPEIQNHFNFFLLKLFCFLFQFPNSEQMWKEISKDFESRWNFPHCIGAMDGKHIDIVPPRNTGSYYYNYKGKHSMVLLAIVDANYRFLLVDFGTNGRVSDGGVLQNTRFYEKLEETSLRIPEPDNVTEKFNNVPYVFVADDAFPLSNEILKPYRQASLDSAKKEVFNYRLSRARHVVENAFGILASRFRIFHTAINLEPKNIEKVVMATCALHNFLMNHEPTIYAPANCLYQENDQNGSILSLGYDSAQSNMNPLESCNRGNICGNAKQLREKFVDYFIDEGKVQWQNKHILRNKQK</sequence>
<dbReference type="PANTHER" id="PTHR22930:SF284">
    <property type="entry name" value="DDE TNP4 DOMAIN-CONTAINING PROTEIN"/>
    <property type="match status" value="1"/>
</dbReference>
<dbReference type="EMBL" id="HBUF01272607">
    <property type="protein sequence ID" value="CAG6685626.1"/>
    <property type="molecule type" value="Transcribed_RNA"/>
</dbReference>
<keyword evidence="8" id="KW-0732">Signal</keyword>
<dbReference type="GO" id="GO:0016787">
    <property type="term" value="F:hydrolase activity"/>
    <property type="evidence" value="ECO:0007669"/>
    <property type="project" value="UniProtKB-KW"/>
</dbReference>
<dbReference type="GO" id="GO:0046872">
    <property type="term" value="F:metal ion binding"/>
    <property type="evidence" value="ECO:0007669"/>
    <property type="project" value="UniProtKB-KW"/>
</dbReference>
<keyword evidence="5" id="KW-0479">Metal-binding</keyword>
<dbReference type="PANTHER" id="PTHR22930">
    <property type="match status" value="1"/>
</dbReference>
<dbReference type="InterPro" id="IPR027806">
    <property type="entry name" value="HARBI1_dom"/>
</dbReference>
<evidence type="ECO:0000256" key="5">
    <source>
        <dbReference type="ARBA" id="ARBA00022723"/>
    </source>
</evidence>
<comment type="similarity">
    <text evidence="3">Belongs to the HARBI1 family.</text>
</comment>
<comment type="cofactor">
    <cofactor evidence="1">
        <name>a divalent metal cation</name>
        <dbReference type="ChEBI" id="CHEBI:60240"/>
    </cofactor>
</comment>
<evidence type="ECO:0000256" key="8">
    <source>
        <dbReference type="SAM" id="SignalP"/>
    </source>
</evidence>
<dbReference type="InterPro" id="IPR045249">
    <property type="entry name" value="HARBI1-like"/>
</dbReference>
<organism evidence="10">
    <name type="scientific">Cacopsylla melanoneura</name>
    <dbReference type="NCBI Taxonomy" id="428564"/>
    <lineage>
        <taxon>Eukaryota</taxon>
        <taxon>Metazoa</taxon>
        <taxon>Ecdysozoa</taxon>
        <taxon>Arthropoda</taxon>
        <taxon>Hexapoda</taxon>
        <taxon>Insecta</taxon>
        <taxon>Pterygota</taxon>
        <taxon>Neoptera</taxon>
        <taxon>Paraneoptera</taxon>
        <taxon>Hemiptera</taxon>
        <taxon>Sternorrhyncha</taxon>
        <taxon>Psylloidea</taxon>
        <taxon>Psyllidae</taxon>
        <taxon>Psyllinae</taxon>
        <taxon>Cacopsylla</taxon>
    </lineage>
</organism>
<name>A0A8D8TBJ2_9HEMI</name>
<comment type="subcellular location">
    <subcellularLocation>
        <location evidence="2">Nucleus</location>
    </subcellularLocation>
</comment>
<evidence type="ECO:0000256" key="1">
    <source>
        <dbReference type="ARBA" id="ARBA00001968"/>
    </source>
</evidence>
<evidence type="ECO:0000256" key="7">
    <source>
        <dbReference type="ARBA" id="ARBA00023242"/>
    </source>
</evidence>
<accession>A0A8D8TBJ2</accession>
<dbReference type="AlphaFoldDB" id="A0A8D8TBJ2"/>
<evidence type="ECO:0000259" key="9">
    <source>
        <dbReference type="Pfam" id="PF13359"/>
    </source>
</evidence>
<evidence type="ECO:0000256" key="6">
    <source>
        <dbReference type="ARBA" id="ARBA00022801"/>
    </source>
</evidence>
<feature type="signal peptide" evidence="8">
    <location>
        <begin position="1"/>
        <end position="32"/>
    </location>
</feature>
<evidence type="ECO:0000313" key="10">
    <source>
        <dbReference type="EMBL" id="CAG6685626.1"/>
    </source>
</evidence>